<protein>
    <submittedName>
        <fullName evidence="1">Uncharacterized protein</fullName>
    </submittedName>
</protein>
<proteinExistence type="predicted"/>
<name>A0A5J4L1S6_9ZZZZ</name>
<comment type="caution">
    <text evidence="1">The sequence shown here is derived from an EMBL/GenBank/DDBJ whole genome shotgun (WGS) entry which is preliminary data.</text>
</comment>
<accession>A0A5J4L1S6</accession>
<evidence type="ECO:0000313" key="1">
    <source>
        <dbReference type="EMBL" id="GER92717.1"/>
    </source>
</evidence>
<gene>
    <name evidence="1" type="ORF">A45J_0437</name>
</gene>
<dbReference type="AlphaFoldDB" id="A0A5J4L1S6"/>
<reference evidence="1" key="1">
    <citation type="submission" date="2019-10" db="EMBL/GenBank/DDBJ databases">
        <title>Metagenomic sequencing of thiosulfate-disproportionating enrichment culture.</title>
        <authorList>
            <person name="Umezawa K."/>
            <person name="Kojima H."/>
            <person name="Fukui M."/>
        </authorList>
    </citation>
    <scope>NUCLEOTIDE SEQUENCE</scope>
    <source>
        <strain evidence="1">45J</strain>
    </source>
</reference>
<dbReference type="EMBL" id="BLAB01000001">
    <property type="protein sequence ID" value="GER92717.1"/>
    <property type="molecule type" value="Genomic_DNA"/>
</dbReference>
<organism evidence="1">
    <name type="scientific">hot springs metagenome</name>
    <dbReference type="NCBI Taxonomy" id="433727"/>
    <lineage>
        <taxon>unclassified sequences</taxon>
        <taxon>metagenomes</taxon>
        <taxon>ecological metagenomes</taxon>
    </lineage>
</organism>
<sequence length="103" mass="11881">MRSAKKNKFLSLMDEVISSGMLDEILQYSSFDMPQEISNIGHEKNCKKNSIDRVFVDLYKEIIGTIRDKPPCIECCDFTIDNCAKTSRECIKFKRYVCISKAL</sequence>